<dbReference type="KEGG" id="hazt:108682920"/>
<sequence length="215" mass="23021">MILGASSFILIISMATMIEARVPTTVTIRDVDTTTDASATTVPTTVTIRDVDTTTDASATTLTRTEAATALLPAATTTEAATMLDESAQNEARLFGLVARTTTVLTAVSSTTSTKTCIVLRTPALCRKRRYLEVQPTLSTEENLTGDVELSGSMLDSSRPDEEIADKSPRGFLTFWRATTSTVVLTSNITSFHAPNNFEGLLRNLMCTATLCVNN</sequence>
<organism evidence="2 3">
    <name type="scientific">Hyalella azteca</name>
    <name type="common">Amphipod</name>
    <dbReference type="NCBI Taxonomy" id="294128"/>
    <lineage>
        <taxon>Eukaryota</taxon>
        <taxon>Metazoa</taxon>
        <taxon>Ecdysozoa</taxon>
        <taxon>Arthropoda</taxon>
        <taxon>Crustacea</taxon>
        <taxon>Multicrustacea</taxon>
        <taxon>Malacostraca</taxon>
        <taxon>Eumalacostraca</taxon>
        <taxon>Peracarida</taxon>
        <taxon>Amphipoda</taxon>
        <taxon>Senticaudata</taxon>
        <taxon>Talitrida</taxon>
        <taxon>Talitroidea</taxon>
        <taxon>Hyalellidae</taxon>
        <taxon>Hyalella</taxon>
    </lineage>
</organism>
<feature type="chain" id="PRO_5034733192" evidence="1">
    <location>
        <begin position="21"/>
        <end position="215"/>
    </location>
</feature>
<dbReference type="Proteomes" id="UP000694843">
    <property type="component" value="Unplaced"/>
</dbReference>
<evidence type="ECO:0000313" key="2">
    <source>
        <dbReference type="Proteomes" id="UP000694843"/>
    </source>
</evidence>
<gene>
    <name evidence="3" type="primary">LOC108682920</name>
</gene>
<keyword evidence="2" id="KW-1185">Reference proteome</keyword>
<feature type="signal peptide" evidence="1">
    <location>
        <begin position="1"/>
        <end position="20"/>
    </location>
</feature>
<dbReference type="AlphaFoldDB" id="A0A8B7PNU2"/>
<protein>
    <submittedName>
        <fullName evidence="3">Hepatitis A virus cellular receptor 1</fullName>
    </submittedName>
</protein>
<evidence type="ECO:0000313" key="3">
    <source>
        <dbReference type="RefSeq" id="XP_018027665.1"/>
    </source>
</evidence>
<accession>A0A8B7PNU2</accession>
<keyword evidence="3" id="KW-0675">Receptor</keyword>
<dbReference type="GeneID" id="108682920"/>
<reference evidence="3" key="1">
    <citation type="submission" date="2025-08" db="UniProtKB">
        <authorList>
            <consortium name="RefSeq"/>
        </authorList>
    </citation>
    <scope>IDENTIFICATION</scope>
    <source>
        <tissue evidence="3">Whole organism</tissue>
    </source>
</reference>
<proteinExistence type="predicted"/>
<evidence type="ECO:0000256" key="1">
    <source>
        <dbReference type="SAM" id="SignalP"/>
    </source>
</evidence>
<dbReference type="RefSeq" id="XP_018027665.1">
    <property type="nucleotide sequence ID" value="XM_018172176.1"/>
</dbReference>
<name>A0A8B7PNU2_HYAAZ</name>
<keyword evidence="1" id="KW-0732">Signal</keyword>